<keyword evidence="3" id="KW-1185">Reference proteome</keyword>
<proteinExistence type="predicted"/>
<feature type="region of interest" description="Disordered" evidence="1">
    <location>
        <begin position="53"/>
        <end position="83"/>
    </location>
</feature>
<name>A0A1C7LYG2_GRIFR</name>
<evidence type="ECO:0000313" key="3">
    <source>
        <dbReference type="Proteomes" id="UP000092993"/>
    </source>
</evidence>
<comment type="caution">
    <text evidence="2">The sequence shown here is derived from an EMBL/GenBank/DDBJ whole genome shotgun (WGS) entry which is preliminary data.</text>
</comment>
<dbReference type="AlphaFoldDB" id="A0A1C7LYG2"/>
<organism evidence="2 3">
    <name type="scientific">Grifola frondosa</name>
    <name type="common">Maitake</name>
    <name type="synonym">Polyporus frondosus</name>
    <dbReference type="NCBI Taxonomy" id="5627"/>
    <lineage>
        <taxon>Eukaryota</taxon>
        <taxon>Fungi</taxon>
        <taxon>Dikarya</taxon>
        <taxon>Basidiomycota</taxon>
        <taxon>Agaricomycotina</taxon>
        <taxon>Agaricomycetes</taxon>
        <taxon>Polyporales</taxon>
        <taxon>Grifolaceae</taxon>
        <taxon>Grifola</taxon>
    </lineage>
</organism>
<dbReference type="EMBL" id="LUGG01000015">
    <property type="protein sequence ID" value="OBZ69743.1"/>
    <property type="molecule type" value="Genomic_DNA"/>
</dbReference>
<sequence length="130" mass="14796">MLDDDLNQIFQSLQRSFSSRDSSHGTSYNRRHSKRAGAQCIFAPAYSISYRRAQSQAARHASPPVPSQSPARRSSPKLEPFDTGEIRQVKIGRPILDEFRIWALEWPVRLCHHRAVLAGAQRNCHTGNRE</sequence>
<feature type="compositionally biased region" description="Low complexity" evidence="1">
    <location>
        <begin position="53"/>
        <end position="62"/>
    </location>
</feature>
<gene>
    <name evidence="2" type="ORF">A0H81_10114</name>
</gene>
<reference evidence="2 3" key="1">
    <citation type="submission" date="2016-03" db="EMBL/GenBank/DDBJ databases">
        <title>Whole genome sequencing of Grifola frondosa 9006-11.</title>
        <authorList>
            <person name="Min B."/>
            <person name="Park H."/>
            <person name="Kim J.-G."/>
            <person name="Cho H."/>
            <person name="Oh Y.-L."/>
            <person name="Kong W.-S."/>
            <person name="Choi I.-G."/>
        </authorList>
    </citation>
    <scope>NUCLEOTIDE SEQUENCE [LARGE SCALE GENOMIC DNA]</scope>
    <source>
        <strain evidence="2 3">9006-11</strain>
    </source>
</reference>
<dbReference type="Proteomes" id="UP000092993">
    <property type="component" value="Unassembled WGS sequence"/>
</dbReference>
<evidence type="ECO:0000313" key="2">
    <source>
        <dbReference type="EMBL" id="OBZ69743.1"/>
    </source>
</evidence>
<accession>A0A1C7LYG2</accession>
<evidence type="ECO:0000256" key="1">
    <source>
        <dbReference type="SAM" id="MobiDB-lite"/>
    </source>
</evidence>
<protein>
    <submittedName>
        <fullName evidence="2">Uncharacterized protein</fullName>
    </submittedName>
</protein>